<dbReference type="KEGG" id="oyw:OdinLCB4_002165"/>
<dbReference type="Proteomes" id="UP000186851">
    <property type="component" value="Chromosome"/>
</dbReference>
<reference evidence="4" key="2">
    <citation type="journal article" date="2022" name="Nat. Microbiol.">
        <title>A closed Candidatus Odinarchaeum chromosome exposes Asgard archaeal viruses.</title>
        <authorList>
            <person name="Tamarit D."/>
            <person name="Caceres E.F."/>
            <person name="Krupovic M."/>
            <person name="Nijland R."/>
            <person name="Eme L."/>
            <person name="Robinson N.P."/>
            <person name="Ettema T.J.G."/>
        </authorList>
    </citation>
    <scope>NUCLEOTIDE SEQUENCE</scope>
    <source>
        <strain evidence="4">LCB_4</strain>
    </source>
</reference>
<feature type="domain" description="CBS" evidence="3">
    <location>
        <begin position="6"/>
        <end position="62"/>
    </location>
</feature>
<dbReference type="CDD" id="cd02205">
    <property type="entry name" value="CBS_pair_SF"/>
    <property type="match status" value="1"/>
</dbReference>
<sequence length="263" mass="29245">MKASDIMNSIIAVDKDSFISEAINLMDKHKLTHILVTDKNKIIGYCSDLNLVDRLGSSRLKSFSTKSIRVSSVMESFNKFVDASENIRNIADKMICEGETIYLVGSEGDPLGFITMHDFAKACGNLTEIKITGNYSTVGPSARASDRLVNLRNILIENKLTPAAPILEGDKLIGLLDIKMLARKLAVFRNTVPEKHQEENIRRLLVFDAMLQNPPTLTPNSSISEASEIFSSKLVYGIPVLDKGKLMGVFHILDLVKWVQNKY</sequence>
<evidence type="ECO:0000256" key="1">
    <source>
        <dbReference type="ARBA" id="ARBA00022737"/>
    </source>
</evidence>
<evidence type="ECO:0000259" key="3">
    <source>
        <dbReference type="PROSITE" id="PS51371"/>
    </source>
</evidence>
<dbReference type="SUPFAM" id="SSF54631">
    <property type="entry name" value="CBS-domain pair"/>
    <property type="match status" value="2"/>
</dbReference>
<dbReference type="EMBL" id="CP091871">
    <property type="protein sequence ID" value="WEU40747.1"/>
    <property type="molecule type" value="Genomic_DNA"/>
</dbReference>
<accession>A0AAF0D2Z8</accession>
<reference evidence="4" key="1">
    <citation type="journal article" date="2017" name="Nature">
        <title>Asgard archaea illuminate the origin of eukaryotic cellular complexity.</title>
        <authorList>
            <person name="Zaremba-Niedzwiedzka K."/>
            <person name="Caceres E.F."/>
            <person name="Saw J.H."/>
            <person name="Backstrom D."/>
            <person name="Juzokaite L."/>
            <person name="Vancaester E."/>
            <person name="Seitz K.W."/>
            <person name="Anantharaman K."/>
            <person name="Starnawski P."/>
            <person name="Kjeldsen K.U."/>
            <person name="Scott M.B."/>
            <person name="Nunoura T."/>
            <person name="Banfield J.F."/>
            <person name="Schramm A."/>
            <person name="Baker B.J."/>
            <person name="Spang A."/>
            <person name="Ettema T.J.G."/>
        </authorList>
    </citation>
    <scope>NUCLEOTIDE SEQUENCE</scope>
    <source>
        <strain evidence="4">LCB_4</strain>
    </source>
</reference>
<dbReference type="PANTHER" id="PTHR48108:SF26">
    <property type="entry name" value="CBS DOMAIN-CONTAINING PROTEIN DDB_G0289609"/>
    <property type="match status" value="1"/>
</dbReference>
<dbReference type="InterPro" id="IPR051462">
    <property type="entry name" value="CBS_domain-containing"/>
</dbReference>
<dbReference type="InterPro" id="IPR046342">
    <property type="entry name" value="CBS_dom_sf"/>
</dbReference>
<evidence type="ECO:0000313" key="5">
    <source>
        <dbReference type="Proteomes" id="UP000186851"/>
    </source>
</evidence>
<feature type="domain" description="CBS" evidence="3">
    <location>
        <begin position="210"/>
        <end position="263"/>
    </location>
</feature>
<dbReference type="PROSITE" id="PS51371">
    <property type="entry name" value="CBS"/>
    <property type="match status" value="2"/>
</dbReference>
<name>A0AAF0D2Z8_ODILC</name>
<evidence type="ECO:0000313" key="4">
    <source>
        <dbReference type="EMBL" id="WEU40747.1"/>
    </source>
</evidence>
<protein>
    <submittedName>
        <fullName evidence="4">CBS domain-containing protein</fullName>
    </submittedName>
</protein>
<proteinExistence type="predicted"/>
<dbReference type="InterPro" id="IPR000644">
    <property type="entry name" value="CBS_dom"/>
</dbReference>
<evidence type="ECO:0000256" key="2">
    <source>
        <dbReference type="PROSITE-ProRule" id="PRU00703"/>
    </source>
</evidence>
<keyword evidence="1" id="KW-0677">Repeat</keyword>
<gene>
    <name evidence="4" type="ORF">OdinLCB4_002165</name>
</gene>
<dbReference type="Gene3D" id="3.10.580.10">
    <property type="entry name" value="CBS-domain"/>
    <property type="match status" value="2"/>
</dbReference>
<dbReference type="Pfam" id="PF00571">
    <property type="entry name" value="CBS"/>
    <property type="match status" value="2"/>
</dbReference>
<organism evidence="4 5">
    <name type="scientific">Odinarchaeota yellowstonii (strain LCB_4)</name>
    <dbReference type="NCBI Taxonomy" id="1841599"/>
    <lineage>
        <taxon>Archaea</taxon>
        <taxon>Promethearchaeati</taxon>
        <taxon>Candidatus Odinarchaeota</taxon>
        <taxon>Candidatus Odinarchaeia</taxon>
        <taxon>Candidatus Odinarchaeales</taxon>
        <taxon>Candidatus Odinarchaeaceae</taxon>
        <taxon>Candidatus Odinarchaeum</taxon>
    </lineage>
</organism>
<dbReference type="SMART" id="SM00116">
    <property type="entry name" value="CBS"/>
    <property type="match status" value="2"/>
</dbReference>
<keyword evidence="2" id="KW-0129">CBS domain</keyword>
<dbReference type="AlphaFoldDB" id="A0AAF0D2Z8"/>
<dbReference type="PANTHER" id="PTHR48108">
    <property type="entry name" value="CBS DOMAIN-CONTAINING PROTEIN CBSX2, CHLOROPLASTIC"/>
    <property type="match status" value="1"/>
</dbReference>